<feature type="compositionally biased region" description="Basic and acidic residues" evidence="1">
    <location>
        <begin position="59"/>
        <end position="74"/>
    </location>
</feature>
<evidence type="ECO:0000313" key="3">
    <source>
        <dbReference type="Proteomes" id="UP001497623"/>
    </source>
</evidence>
<feature type="region of interest" description="Disordered" evidence="1">
    <location>
        <begin position="115"/>
        <end position="201"/>
    </location>
</feature>
<feature type="compositionally biased region" description="Pro residues" evidence="1">
    <location>
        <begin position="178"/>
        <end position="201"/>
    </location>
</feature>
<name>A0AAV2S7R9_MEGNR</name>
<gene>
    <name evidence="2" type="ORF">MNOR_LOCUS34194</name>
</gene>
<feature type="non-terminal residue" evidence="2">
    <location>
        <position position="297"/>
    </location>
</feature>
<keyword evidence="3" id="KW-1185">Reference proteome</keyword>
<evidence type="ECO:0000313" key="2">
    <source>
        <dbReference type="EMBL" id="CAL4171768.1"/>
    </source>
</evidence>
<comment type="caution">
    <text evidence="2">The sequence shown here is derived from an EMBL/GenBank/DDBJ whole genome shotgun (WGS) entry which is preliminary data.</text>
</comment>
<proteinExistence type="predicted"/>
<evidence type="ECO:0000256" key="1">
    <source>
        <dbReference type="SAM" id="MobiDB-lite"/>
    </source>
</evidence>
<sequence>MLGLKIANSLPGRAVKLNKNREGMGMVVTPFPPQDRKSEVISNAANIDNDTRIPTQNNEQEHRNGYQDSNTEKKDIFGNTEFQKTVDFVQKEKQWKRPSTAVKNHLKKISEEFSVTQSKYEKSNKPVKGKASGSQSAKNSRKGITPIITSVTSKKSEQKIDHAKTKFKKKNTHRPAHVPQPPPTPSPRPYRPIRPPKPIPGSPALQRACGRKSATMNGPVVNALSMQQSNEHTRLAKMFTERAILEGRVFSIYGYFPAVKESLVKRGWVEKHQQSAPYVNPHPANCVCPHIGYHPVF</sequence>
<dbReference type="AlphaFoldDB" id="A0AAV2S7R9"/>
<dbReference type="EMBL" id="CAXKWB010051816">
    <property type="protein sequence ID" value="CAL4171768.1"/>
    <property type="molecule type" value="Genomic_DNA"/>
</dbReference>
<feature type="compositionally biased region" description="Basic and acidic residues" evidence="1">
    <location>
        <begin position="154"/>
        <end position="164"/>
    </location>
</feature>
<feature type="compositionally biased region" description="Polar residues" evidence="1">
    <location>
        <begin position="49"/>
        <end position="58"/>
    </location>
</feature>
<feature type="compositionally biased region" description="Basic residues" evidence="1">
    <location>
        <begin position="165"/>
        <end position="176"/>
    </location>
</feature>
<dbReference type="Proteomes" id="UP001497623">
    <property type="component" value="Unassembled WGS sequence"/>
</dbReference>
<protein>
    <submittedName>
        <fullName evidence="2">Uncharacterized protein</fullName>
    </submittedName>
</protein>
<accession>A0AAV2S7R9</accession>
<feature type="region of interest" description="Disordered" evidence="1">
    <location>
        <begin position="49"/>
        <end position="74"/>
    </location>
</feature>
<reference evidence="2 3" key="1">
    <citation type="submission" date="2024-05" db="EMBL/GenBank/DDBJ databases">
        <authorList>
            <person name="Wallberg A."/>
        </authorList>
    </citation>
    <scope>NUCLEOTIDE SEQUENCE [LARGE SCALE GENOMIC DNA]</scope>
</reference>
<organism evidence="2 3">
    <name type="scientific">Meganyctiphanes norvegica</name>
    <name type="common">Northern krill</name>
    <name type="synonym">Thysanopoda norvegica</name>
    <dbReference type="NCBI Taxonomy" id="48144"/>
    <lineage>
        <taxon>Eukaryota</taxon>
        <taxon>Metazoa</taxon>
        <taxon>Ecdysozoa</taxon>
        <taxon>Arthropoda</taxon>
        <taxon>Crustacea</taxon>
        <taxon>Multicrustacea</taxon>
        <taxon>Malacostraca</taxon>
        <taxon>Eumalacostraca</taxon>
        <taxon>Eucarida</taxon>
        <taxon>Euphausiacea</taxon>
        <taxon>Euphausiidae</taxon>
        <taxon>Meganyctiphanes</taxon>
    </lineage>
</organism>